<evidence type="ECO:0000256" key="4">
    <source>
        <dbReference type="SAM" id="MobiDB-lite"/>
    </source>
</evidence>
<dbReference type="EMBL" id="FNLF01000002">
    <property type="protein sequence ID" value="SDR26421.1"/>
    <property type="molecule type" value="Genomic_DNA"/>
</dbReference>
<dbReference type="Gene3D" id="3.40.50.1820">
    <property type="entry name" value="alpha/beta hydrolase"/>
    <property type="match status" value="1"/>
</dbReference>
<feature type="compositionally biased region" description="Low complexity" evidence="4">
    <location>
        <begin position="37"/>
        <end position="58"/>
    </location>
</feature>
<dbReference type="SUPFAM" id="SSF53474">
    <property type="entry name" value="alpha/beta-Hydrolases"/>
    <property type="match status" value="1"/>
</dbReference>
<name>A0A1H1HLW2_9ACTN</name>
<evidence type="ECO:0000256" key="3">
    <source>
        <dbReference type="ARBA" id="ARBA00022801"/>
    </source>
</evidence>
<keyword evidence="3 7" id="KW-0378">Hydrolase</keyword>
<evidence type="ECO:0000256" key="5">
    <source>
        <dbReference type="SAM" id="SignalP"/>
    </source>
</evidence>
<dbReference type="PANTHER" id="PTHR43248:SF29">
    <property type="entry name" value="TRIPEPTIDYL AMINOPEPTIDASE"/>
    <property type="match status" value="1"/>
</dbReference>
<sequence>MTLRSTASSSRPVAISAVTLAAALGLTSCTPTPTQDAGPSTSASSPPSTTQTGTLPGTGAARFFTQQIAWKPCPTTTSTSAVGGRQVDCGSVAAPLDYAQPEGRQVALSLIRVRVPESARAQRIGTLLVNPGGPGASGVEFVGGQAEQLAAGIGDRFDIVGFDPRGIGASTPAIRCLTDSERDAVRAADLRNDHTEQGVARQEQQARDFATKCADRTGADVLAHVGTADVVDDMDLLRRVLGDEKLTYLGYSYGTFLGARYAQKYPDKVRAMVLDGAVNPAENTATMTVNQYAGLQQALDTYAADCATRRATDCPLGADPTPTATTAVFQNIVHSLIGNPAPAGTRQLTYGDAIDGATQALYSPSLWPYLTIGLQNLRDRRDGRTLLKLADAFNNRKADGTYTNATDALTAITCLDTDRITTQQQAAALEQQVRAAAPFTDDGRIGTGSRGVRDSCAFWPTPPTTLPQLITPAPTLPPVAVVSTTGDPATPYANGVALAQQLGARLVTVEGTQHTSSFSGNNTCLDAPLRTYLTASQPAAITRLVCPAT</sequence>
<dbReference type="InterPro" id="IPR000073">
    <property type="entry name" value="AB_hydrolase_1"/>
</dbReference>
<comment type="similarity">
    <text evidence="1">Belongs to the peptidase S33 family.</text>
</comment>
<evidence type="ECO:0000259" key="6">
    <source>
        <dbReference type="Pfam" id="PF00561"/>
    </source>
</evidence>
<evidence type="ECO:0000256" key="2">
    <source>
        <dbReference type="ARBA" id="ARBA00022729"/>
    </source>
</evidence>
<feature type="domain" description="AB hydrolase-1" evidence="6">
    <location>
        <begin position="126"/>
        <end position="518"/>
    </location>
</feature>
<evidence type="ECO:0000313" key="8">
    <source>
        <dbReference type="Proteomes" id="UP000183053"/>
    </source>
</evidence>
<organism evidence="7 8">
    <name type="scientific">Tsukamurella pulmonis</name>
    <dbReference type="NCBI Taxonomy" id="47312"/>
    <lineage>
        <taxon>Bacteria</taxon>
        <taxon>Bacillati</taxon>
        <taxon>Actinomycetota</taxon>
        <taxon>Actinomycetes</taxon>
        <taxon>Mycobacteriales</taxon>
        <taxon>Tsukamurellaceae</taxon>
        <taxon>Tsukamurella</taxon>
    </lineage>
</organism>
<dbReference type="RefSeq" id="WP_115391311.1">
    <property type="nucleotide sequence ID" value="NZ_FNLF01000002.1"/>
</dbReference>
<dbReference type="Pfam" id="PF00561">
    <property type="entry name" value="Abhydrolase_1"/>
    <property type="match status" value="1"/>
</dbReference>
<feature type="region of interest" description="Disordered" evidence="4">
    <location>
        <begin position="30"/>
        <end position="58"/>
    </location>
</feature>
<feature type="signal peptide" evidence="5">
    <location>
        <begin position="1"/>
        <end position="21"/>
    </location>
</feature>
<reference evidence="8" key="1">
    <citation type="submission" date="2016-10" db="EMBL/GenBank/DDBJ databases">
        <authorList>
            <person name="Varghese N."/>
            <person name="Submissions S."/>
        </authorList>
    </citation>
    <scope>NUCLEOTIDE SEQUENCE [LARGE SCALE GENOMIC DNA]</scope>
    <source>
        <strain evidence="8">DSM 44142</strain>
    </source>
</reference>
<dbReference type="GO" id="GO:0016787">
    <property type="term" value="F:hydrolase activity"/>
    <property type="evidence" value="ECO:0007669"/>
    <property type="project" value="UniProtKB-KW"/>
</dbReference>
<protein>
    <submittedName>
        <fullName evidence="7">Alpha/beta hydrolase fold</fullName>
    </submittedName>
</protein>
<accession>A0A1H1HLW2</accession>
<dbReference type="AlphaFoldDB" id="A0A1H1HLW2"/>
<keyword evidence="2 5" id="KW-0732">Signal</keyword>
<keyword evidence="8" id="KW-1185">Reference proteome</keyword>
<gene>
    <name evidence="7" type="ORF">SAMN04489765_4353</name>
</gene>
<evidence type="ECO:0000256" key="1">
    <source>
        <dbReference type="ARBA" id="ARBA00010088"/>
    </source>
</evidence>
<dbReference type="InterPro" id="IPR051601">
    <property type="entry name" value="Serine_prot/Carboxylest_S33"/>
</dbReference>
<proteinExistence type="inferred from homology"/>
<dbReference type="Proteomes" id="UP000183053">
    <property type="component" value="Unassembled WGS sequence"/>
</dbReference>
<dbReference type="OrthoDB" id="3252468at2"/>
<dbReference type="InterPro" id="IPR029058">
    <property type="entry name" value="AB_hydrolase_fold"/>
</dbReference>
<dbReference type="STRING" id="47312.SAMN04489765_4353"/>
<dbReference type="PROSITE" id="PS51257">
    <property type="entry name" value="PROKAR_LIPOPROTEIN"/>
    <property type="match status" value="1"/>
</dbReference>
<feature type="chain" id="PRO_5038617351" evidence="5">
    <location>
        <begin position="22"/>
        <end position="549"/>
    </location>
</feature>
<dbReference type="PANTHER" id="PTHR43248">
    <property type="entry name" value="2-SUCCINYL-6-HYDROXY-2,4-CYCLOHEXADIENE-1-CARBOXYLATE SYNTHASE"/>
    <property type="match status" value="1"/>
</dbReference>
<evidence type="ECO:0000313" key="7">
    <source>
        <dbReference type="EMBL" id="SDR26421.1"/>
    </source>
</evidence>